<organism evidence="3 4">
    <name type="scientific">Stentor coeruleus</name>
    <dbReference type="NCBI Taxonomy" id="5963"/>
    <lineage>
        <taxon>Eukaryota</taxon>
        <taxon>Sar</taxon>
        <taxon>Alveolata</taxon>
        <taxon>Ciliophora</taxon>
        <taxon>Postciliodesmatophora</taxon>
        <taxon>Heterotrichea</taxon>
        <taxon>Heterotrichida</taxon>
        <taxon>Stentoridae</taxon>
        <taxon>Stentor</taxon>
    </lineage>
</organism>
<evidence type="ECO:0000256" key="1">
    <source>
        <dbReference type="ARBA" id="ARBA00022723"/>
    </source>
</evidence>
<accession>A0A1R2CHM3</accession>
<keyword evidence="2" id="KW-0460">Magnesium</keyword>
<proteinExistence type="predicted"/>
<protein>
    <submittedName>
        <fullName evidence="3">Uncharacterized protein</fullName>
    </submittedName>
</protein>
<dbReference type="EMBL" id="MPUH01000149">
    <property type="protein sequence ID" value="OMJ88501.1"/>
    <property type="molecule type" value="Genomic_DNA"/>
</dbReference>
<dbReference type="Gene3D" id="3.40.50.150">
    <property type="entry name" value="Vaccinia Virus protein VP39"/>
    <property type="match status" value="1"/>
</dbReference>
<evidence type="ECO:0000313" key="3">
    <source>
        <dbReference type="EMBL" id="OMJ88501.1"/>
    </source>
</evidence>
<reference evidence="3 4" key="1">
    <citation type="submission" date="2016-11" db="EMBL/GenBank/DDBJ databases">
        <title>The macronuclear genome of Stentor coeruleus: a giant cell with tiny introns.</title>
        <authorList>
            <person name="Slabodnick M."/>
            <person name="Ruby J.G."/>
            <person name="Reiff S.B."/>
            <person name="Swart E.C."/>
            <person name="Gosai S."/>
            <person name="Prabakaran S."/>
            <person name="Witkowska E."/>
            <person name="Larue G.E."/>
            <person name="Fisher S."/>
            <person name="Freeman R.M."/>
            <person name="Gunawardena J."/>
            <person name="Chu W."/>
            <person name="Stover N.A."/>
            <person name="Gregory B.D."/>
            <person name="Nowacki M."/>
            <person name="Derisi J."/>
            <person name="Roy S.W."/>
            <person name="Marshall W.F."/>
            <person name="Sood P."/>
        </authorList>
    </citation>
    <scope>NUCLEOTIDE SEQUENCE [LARGE SCALE GENOMIC DNA]</scope>
    <source>
        <strain evidence="3">WM001</strain>
    </source>
</reference>
<keyword evidence="4" id="KW-1185">Reference proteome</keyword>
<dbReference type="SUPFAM" id="SSF53335">
    <property type="entry name" value="S-adenosyl-L-methionine-dependent methyltransferases"/>
    <property type="match status" value="1"/>
</dbReference>
<sequence length="338" mass="39444">MAFQSGGIHGYNQVSHGQLMAALKFKDDAVECLKSINLPEDELLNVADYGCSEGYNSLVTFSEIFTEFRKHKNNPITITHTDLPQNNWTEVNRLIVESEKSYLNLGNIFYSTIGRSFFNQILPKDSVHFAYSSFAMHYLSVKPPRDEGEYGWAFHNAKSQGYKDMKHLLNIRLDELIAGGYLVMVIFGRENENEDPSFSRFSFHTIKELLDRGEILPEEFKYYVWHSYPYHASEIKEILQEFESRVDVVKCEYGKSLFPYYAEYIETGDFDVYEKNIVDMMRVMMKNALFTSLKRSEEEKIQLLDKAIDEVKLSLRNNQQPLYQDYLTVIIRKKPLIV</sequence>
<comment type="caution">
    <text evidence="3">The sequence shown here is derived from an EMBL/GenBank/DDBJ whole genome shotgun (WGS) entry which is preliminary data.</text>
</comment>
<evidence type="ECO:0000256" key="2">
    <source>
        <dbReference type="ARBA" id="ARBA00022842"/>
    </source>
</evidence>
<evidence type="ECO:0000313" key="4">
    <source>
        <dbReference type="Proteomes" id="UP000187209"/>
    </source>
</evidence>
<dbReference type="Proteomes" id="UP000187209">
    <property type="component" value="Unassembled WGS sequence"/>
</dbReference>
<dbReference type="Gene3D" id="1.10.1200.270">
    <property type="entry name" value="Methyltransferase, alpha-helical capping domain"/>
    <property type="match status" value="1"/>
</dbReference>
<dbReference type="Pfam" id="PF03492">
    <property type="entry name" value="Methyltransf_7"/>
    <property type="match status" value="1"/>
</dbReference>
<keyword evidence="1" id="KW-0479">Metal-binding</keyword>
<gene>
    <name evidence="3" type="ORF">SteCoe_9535</name>
</gene>
<dbReference type="AlphaFoldDB" id="A0A1R2CHM3"/>
<dbReference type="PANTHER" id="PTHR31009">
    <property type="entry name" value="S-ADENOSYL-L-METHIONINE:CARBOXYL METHYLTRANSFERASE FAMILY PROTEIN"/>
    <property type="match status" value="1"/>
</dbReference>
<dbReference type="GO" id="GO:0008168">
    <property type="term" value="F:methyltransferase activity"/>
    <property type="evidence" value="ECO:0007669"/>
    <property type="project" value="InterPro"/>
</dbReference>
<dbReference type="OrthoDB" id="1523883at2759"/>
<dbReference type="GO" id="GO:0046872">
    <property type="term" value="F:metal ion binding"/>
    <property type="evidence" value="ECO:0007669"/>
    <property type="project" value="UniProtKB-KW"/>
</dbReference>
<dbReference type="InterPro" id="IPR005299">
    <property type="entry name" value="MeTrfase_7"/>
</dbReference>
<dbReference type="InterPro" id="IPR029063">
    <property type="entry name" value="SAM-dependent_MTases_sf"/>
</dbReference>
<dbReference type="InterPro" id="IPR042086">
    <property type="entry name" value="MeTrfase_capping"/>
</dbReference>
<name>A0A1R2CHM3_9CILI</name>